<organism evidence="15 16">
    <name type="scientific">Frankliniella fusca</name>
    <dbReference type="NCBI Taxonomy" id="407009"/>
    <lineage>
        <taxon>Eukaryota</taxon>
        <taxon>Metazoa</taxon>
        <taxon>Ecdysozoa</taxon>
        <taxon>Arthropoda</taxon>
        <taxon>Hexapoda</taxon>
        <taxon>Insecta</taxon>
        <taxon>Pterygota</taxon>
        <taxon>Neoptera</taxon>
        <taxon>Paraneoptera</taxon>
        <taxon>Thysanoptera</taxon>
        <taxon>Terebrantia</taxon>
        <taxon>Thripoidea</taxon>
        <taxon>Thripidae</taxon>
        <taxon>Frankliniella</taxon>
    </lineage>
</organism>
<keyword evidence="10 14" id="KW-0472">Membrane</keyword>
<dbReference type="PRINTS" id="PR00259">
    <property type="entry name" value="TMFOUR"/>
</dbReference>
<evidence type="ECO:0000313" key="15">
    <source>
        <dbReference type="EMBL" id="KAK3918683.1"/>
    </source>
</evidence>
<evidence type="ECO:0000256" key="2">
    <source>
        <dbReference type="ARBA" id="ARBA00004536"/>
    </source>
</evidence>
<keyword evidence="7 14" id="KW-0812">Transmembrane</keyword>
<evidence type="ECO:0000256" key="8">
    <source>
        <dbReference type="ARBA" id="ARBA00022949"/>
    </source>
</evidence>
<feature type="non-terminal residue" evidence="15">
    <location>
        <position position="297"/>
    </location>
</feature>
<accession>A0AAE1HCV1</accession>
<evidence type="ECO:0000256" key="7">
    <source>
        <dbReference type="ARBA" id="ARBA00022692"/>
    </source>
</evidence>
<evidence type="ECO:0000256" key="9">
    <source>
        <dbReference type="ARBA" id="ARBA00022989"/>
    </source>
</evidence>
<keyword evidence="16" id="KW-1185">Reference proteome</keyword>
<evidence type="ECO:0000256" key="5">
    <source>
        <dbReference type="ARBA" id="ARBA00022475"/>
    </source>
</evidence>
<dbReference type="GO" id="GO:0005912">
    <property type="term" value="C:adherens junction"/>
    <property type="evidence" value="ECO:0007669"/>
    <property type="project" value="UniProtKB-SubCell"/>
</dbReference>
<dbReference type="SUPFAM" id="SSF48652">
    <property type="entry name" value="Tetraspanin"/>
    <property type="match status" value="1"/>
</dbReference>
<feature type="transmembrane region" description="Helical" evidence="14">
    <location>
        <begin position="123"/>
        <end position="145"/>
    </location>
</feature>
<dbReference type="PIRSF" id="PIRSF002419">
    <property type="entry name" value="Tetraspanin"/>
    <property type="match status" value="1"/>
</dbReference>
<keyword evidence="11 13" id="KW-1015">Disulfide bond</keyword>
<evidence type="ECO:0000256" key="4">
    <source>
        <dbReference type="ARBA" id="ARBA00006840"/>
    </source>
</evidence>
<dbReference type="FunFam" id="1.10.1450.10:FF:000007">
    <property type="entry name" value="Tetraspanin"/>
    <property type="match status" value="1"/>
</dbReference>
<dbReference type="GO" id="GO:0072659">
    <property type="term" value="P:protein localization to plasma membrane"/>
    <property type="evidence" value="ECO:0007669"/>
    <property type="project" value="UniProtKB-ARBA"/>
</dbReference>
<proteinExistence type="inferred from homology"/>
<feature type="transmembrane region" description="Helical" evidence="14">
    <location>
        <begin position="260"/>
        <end position="281"/>
    </location>
</feature>
<evidence type="ECO:0000256" key="3">
    <source>
        <dbReference type="ARBA" id="ARBA00004651"/>
    </source>
</evidence>
<dbReference type="EMBL" id="JAHWGI010000960">
    <property type="protein sequence ID" value="KAK3918683.1"/>
    <property type="molecule type" value="Genomic_DNA"/>
</dbReference>
<dbReference type="PANTHER" id="PTHR19282:SF489">
    <property type="entry name" value="TETRASPANIN-RELATED"/>
    <property type="match status" value="1"/>
</dbReference>
<dbReference type="Pfam" id="PF00335">
    <property type="entry name" value="Tetraspanin"/>
    <property type="match status" value="1"/>
</dbReference>
<keyword evidence="5" id="KW-1003">Cell membrane</keyword>
<keyword evidence="8" id="KW-0965">Cell junction</keyword>
<evidence type="ECO:0000256" key="13">
    <source>
        <dbReference type="PIRSR" id="PIRSR002419-1"/>
    </source>
</evidence>
<dbReference type="InterPro" id="IPR018499">
    <property type="entry name" value="Tetraspanin/Peripherin"/>
</dbReference>
<evidence type="ECO:0000256" key="6">
    <source>
        <dbReference type="ARBA" id="ARBA00022490"/>
    </source>
</evidence>
<feature type="transmembrane region" description="Helical" evidence="14">
    <location>
        <begin position="87"/>
        <end position="111"/>
    </location>
</feature>
<dbReference type="GO" id="GO:0019899">
    <property type="term" value="F:enzyme binding"/>
    <property type="evidence" value="ECO:0007669"/>
    <property type="project" value="UniProtKB-ARBA"/>
</dbReference>
<feature type="transmembrane region" description="Helical" evidence="14">
    <location>
        <begin position="41"/>
        <end position="67"/>
    </location>
</feature>
<dbReference type="InterPro" id="IPR000301">
    <property type="entry name" value="Tetraspanin_animals"/>
</dbReference>
<evidence type="ECO:0000313" key="16">
    <source>
        <dbReference type="Proteomes" id="UP001219518"/>
    </source>
</evidence>
<keyword evidence="9 14" id="KW-1133">Transmembrane helix</keyword>
<comment type="similarity">
    <text evidence="4 14">Belongs to the tetraspanin (TM4SF) family.</text>
</comment>
<dbReference type="GO" id="GO:0005886">
    <property type="term" value="C:plasma membrane"/>
    <property type="evidence" value="ECO:0007669"/>
    <property type="project" value="UniProtKB-SubCell"/>
</dbReference>
<dbReference type="AlphaFoldDB" id="A0AAE1HCV1"/>
<protein>
    <recommendedName>
        <fullName evidence="14">Tetraspanin</fullName>
    </recommendedName>
</protein>
<dbReference type="PROSITE" id="PS00421">
    <property type="entry name" value="TM4_1"/>
    <property type="match status" value="1"/>
</dbReference>
<comment type="caution">
    <text evidence="15">The sequence shown here is derived from an EMBL/GenBank/DDBJ whole genome shotgun (WGS) entry which is preliminary data.</text>
</comment>
<dbReference type="PANTHER" id="PTHR19282">
    <property type="entry name" value="TETRASPANIN"/>
    <property type="match status" value="1"/>
</dbReference>
<dbReference type="InterPro" id="IPR018503">
    <property type="entry name" value="Tetraspanin_CS"/>
</dbReference>
<evidence type="ECO:0000256" key="1">
    <source>
        <dbReference type="ARBA" id="ARBA00004496"/>
    </source>
</evidence>
<keyword evidence="12" id="KW-0325">Glycoprotein</keyword>
<evidence type="ECO:0000256" key="12">
    <source>
        <dbReference type="ARBA" id="ARBA00023180"/>
    </source>
</evidence>
<comment type="subcellular location">
    <subcellularLocation>
        <location evidence="2">Cell junction</location>
        <location evidence="2">Adherens junction</location>
    </subcellularLocation>
    <subcellularLocation>
        <location evidence="3">Cell membrane</location>
        <topology evidence="3">Multi-pass membrane protein</topology>
    </subcellularLocation>
    <subcellularLocation>
        <location evidence="1">Cytoplasm</location>
    </subcellularLocation>
    <subcellularLocation>
        <location evidence="14">Membrane</location>
        <topology evidence="14">Multi-pass membrane protein</topology>
    </subcellularLocation>
</comment>
<evidence type="ECO:0000256" key="10">
    <source>
        <dbReference type="ARBA" id="ARBA00023136"/>
    </source>
</evidence>
<dbReference type="InterPro" id="IPR008952">
    <property type="entry name" value="Tetraspanin_EC2_sf"/>
</dbReference>
<gene>
    <name evidence="15" type="ORF">KUF71_007930</name>
</gene>
<dbReference type="Gene3D" id="1.10.1450.10">
    <property type="entry name" value="Tetraspanin"/>
    <property type="match status" value="1"/>
</dbReference>
<dbReference type="GO" id="GO:0051604">
    <property type="term" value="P:protein maturation"/>
    <property type="evidence" value="ECO:0007669"/>
    <property type="project" value="UniProtKB-ARBA"/>
</dbReference>
<evidence type="ECO:0000256" key="11">
    <source>
        <dbReference type="ARBA" id="ARBA00023157"/>
    </source>
</evidence>
<evidence type="ECO:0000256" key="14">
    <source>
        <dbReference type="RuleBase" id="RU361218"/>
    </source>
</evidence>
<sequence length="297" mass="33737">VIGSFVPTRFKLSPQAQAPLVRSNMNRPPGRRLHEFNHVSLCVKYMIFFLNFIFWLFGGLLIGIGLYAFVDKWQDKEFVKVENIYDVILNVSLVMILAGGVVFIVSFAGCVGALRENTCLLKFYSLCLLVFFLLEMAVAIMGFVFPHTMQSLLEETLSDKIIHMYREDDDLKNFIDFAQQEFRCCGLSSEGYMDWSKNEYFNCSSPSVERCAVPYSCCINATDISAKWASKHHVWVAEASNLVWASGCIEVVRAWAERNLYFIAGVALGVALSQLLVIYLAKTLEGQIELQKSRWHS</sequence>
<reference evidence="15" key="1">
    <citation type="submission" date="2021-07" db="EMBL/GenBank/DDBJ databases">
        <authorList>
            <person name="Catto M.A."/>
            <person name="Jacobson A."/>
            <person name="Kennedy G."/>
            <person name="Labadie P."/>
            <person name="Hunt B.G."/>
            <person name="Srinivasan R."/>
        </authorList>
    </citation>
    <scope>NUCLEOTIDE SEQUENCE</scope>
    <source>
        <strain evidence="15">PL_HMW_Pooled</strain>
        <tissue evidence="15">Head</tissue>
    </source>
</reference>
<keyword evidence="6" id="KW-0963">Cytoplasm</keyword>
<name>A0AAE1HCV1_9NEOP</name>
<feature type="disulfide bond" evidence="13">
    <location>
        <begin position="185"/>
        <end position="203"/>
    </location>
</feature>
<dbReference type="Proteomes" id="UP001219518">
    <property type="component" value="Unassembled WGS sequence"/>
</dbReference>
<reference evidence="15" key="2">
    <citation type="journal article" date="2023" name="BMC Genomics">
        <title>Pest status, molecular evolution, and epigenetic factors derived from the genome assembly of Frankliniella fusca, a thysanopteran phytovirus vector.</title>
        <authorList>
            <person name="Catto M.A."/>
            <person name="Labadie P.E."/>
            <person name="Jacobson A.L."/>
            <person name="Kennedy G.G."/>
            <person name="Srinivasan R."/>
            <person name="Hunt B.G."/>
        </authorList>
    </citation>
    <scope>NUCLEOTIDE SEQUENCE</scope>
    <source>
        <strain evidence="15">PL_HMW_Pooled</strain>
    </source>
</reference>
<dbReference type="GO" id="GO:0005737">
    <property type="term" value="C:cytoplasm"/>
    <property type="evidence" value="ECO:0007669"/>
    <property type="project" value="UniProtKB-SubCell"/>
</dbReference>
<dbReference type="GO" id="GO:0046930">
    <property type="term" value="C:pore complex"/>
    <property type="evidence" value="ECO:0007669"/>
    <property type="project" value="UniProtKB-ARBA"/>
</dbReference>
<dbReference type="GO" id="GO:0065003">
    <property type="term" value="P:protein-containing complex assembly"/>
    <property type="evidence" value="ECO:0007669"/>
    <property type="project" value="UniProtKB-ARBA"/>
</dbReference>